<evidence type="ECO:0000256" key="5">
    <source>
        <dbReference type="ARBA" id="ARBA00023004"/>
    </source>
</evidence>
<keyword evidence="9" id="KW-1185">Reference proteome</keyword>
<dbReference type="InterPro" id="IPR036922">
    <property type="entry name" value="Rieske_2Fe-2S_sf"/>
</dbReference>
<evidence type="ECO:0000256" key="6">
    <source>
        <dbReference type="ARBA" id="ARBA00023014"/>
    </source>
</evidence>
<evidence type="ECO:0000259" key="7">
    <source>
        <dbReference type="PROSITE" id="PS51296"/>
    </source>
</evidence>
<dbReference type="InterPro" id="IPR017941">
    <property type="entry name" value="Rieske_2Fe-2S"/>
</dbReference>
<dbReference type="RefSeq" id="WP_129248967.1">
    <property type="nucleotide sequence ID" value="NZ_JABZEL010000008.1"/>
</dbReference>
<evidence type="ECO:0000313" key="8">
    <source>
        <dbReference type="EMBL" id="RXS65133.1"/>
    </source>
</evidence>
<keyword evidence="8" id="KW-0223">Dioxygenase</keyword>
<dbReference type="Gene3D" id="3.90.380.10">
    <property type="entry name" value="Naphthalene 1,2-dioxygenase Alpha Subunit, Chain A, domain 1"/>
    <property type="match status" value="2"/>
</dbReference>
<sequence length="375" mass="42856">MTAPQLPASLISTLPGRYYSDAQIFDQEQDRLFHPYWWGFTHLSDLDAPGKYRTAQVGKENVIVVRGHDGALRAFLNVCRHRGTRLCPEEYGEVKRNFRCSYHSWTYGLDGKLVTAPHIAKMPDIDPVEWGLKQVHVREYLGYAWVCLAEEPPSFEDTVIRTVTERFADETAIDNWAIPDLKVGRRISYEVKANWKIVIENFMECYHCASIHPEFVGVVTEYAKGYAAQHYVGRGISFGEDAEAFTLDGTGGFGKLPDVTEEQDRKYWGVTINPQVFINLVPDHVIFHRMFPVAVDRTIVECDWLYAKDVPDSGAALDHSVELFHRINQQDFEACERCQVNMKSRVYEPGGVLVPHEHHIGSAFHDWFTKAFGEP</sequence>
<organism evidence="8 9">
    <name type="scientific">Streptomyces sioyaensis</name>
    <dbReference type="NCBI Taxonomy" id="67364"/>
    <lineage>
        <taxon>Bacteria</taxon>
        <taxon>Bacillati</taxon>
        <taxon>Actinomycetota</taxon>
        <taxon>Actinomycetes</taxon>
        <taxon>Kitasatosporales</taxon>
        <taxon>Streptomycetaceae</taxon>
        <taxon>Streptomyces</taxon>
    </lineage>
</organism>
<dbReference type="GO" id="GO:0051537">
    <property type="term" value="F:2 iron, 2 sulfur cluster binding"/>
    <property type="evidence" value="ECO:0007669"/>
    <property type="project" value="UniProtKB-KW"/>
</dbReference>
<evidence type="ECO:0000256" key="2">
    <source>
        <dbReference type="ARBA" id="ARBA00022714"/>
    </source>
</evidence>
<dbReference type="GO" id="GO:0004497">
    <property type="term" value="F:monooxygenase activity"/>
    <property type="evidence" value="ECO:0007669"/>
    <property type="project" value="UniProtKB-ARBA"/>
</dbReference>
<keyword evidence="3" id="KW-0479">Metal-binding</keyword>
<dbReference type="PANTHER" id="PTHR43756:SF5">
    <property type="entry name" value="CHOLINE MONOOXYGENASE, CHLOROPLASTIC"/>
    <property type="match status" value="1"/>
</dbReference>
<dbReference type="InterPro" id="IPR001663">
    <property type="entry name" value="Rng_hydr_dOase-A"/>
</dbReference>
<dbReference type="GO" id="GO:0051213">
    <property type="term" value="F:dioxygenase activity"/>
    <property type="evidence" value="ECO:0007669"/>
    <property type="project" value="UniProtKB-KW"/>
</dbReference>
<comment type="cofactor">
    <cofactor evidence="1">
        <name>Fe cation</name>
        <dbReference type="ChEBI" id="CHEBI:24875"/>
    </cofactor>
</comment>
<protein>
    <submittedName>
        <fullName evidence="8">Aromatic ring-hydroxylating dioxygenase subunit alpha</fullName>
    </submittedName>
</protein>
<evidence type="ECO:0000256" key="3">
    <source>
        <dbReference type="ARBA" id="ARBA00022723"/>
    </source>
</evidence>
<accession>A0A4Q1R2C0</accession>
<dbReference type="EMBL" id="SDIF01000056">
    <property type="protein sequence ID" value="RXS65133.1"/>
    <property type="molecule type" value="Genomic_DNA"/>
</dbReference>
<dbReference type="AlphaFoldDB" id="A0A4Q1R2C0"/>
<proteinExistence type="predicted"/>
<dbReference type="Proteomes" id="UP000289482">
    <property type="component" value="Unassembled WGS sequence"/>
</dbReference>
<keyword evidence="2" id="KW-0001">2Fe-2S</keyword>
<name>A0A4Q1R2C0_9ACTN</name>
<evidence type="ECO:0000256" key="4">
    <source>
        <dbReference type="ARBA" id="ARBA00023002"/>
    </source>
</evidence>
<dbReference type="SUPFAM" id="SSF50022">
    <property type="entry name" value="ISP domain"/>
    <property type="match status" value="1"/>
</dbReference>
<reference evidence="8 9" key="1">
    <citation type="submission" date="2019-01" db="EMBL/GenBank/DDBJ databases">
        <title>Draft genome sequences of the type strain Streptomyces sioyaensis DSM 40032 and its novel strain, TM32, a thermotolerant antibiotics-producing actinobacterium.</title>
        <authorList>
            <person name="Nakaew N."/>
            <person name="Lumyong S."/>
            <person name="Sloan W.T."/>
            <person name="Sungthong R."/>
        </authorList>
    </citation>
    <scope>NUCLEOTIDE SEQUENCE [LARGE SCALE GENOMIC DNA]</scope>
    <source>
        <strain evidence="8 9">DSM 40032</strain>
    </source>
</reference>
<dbReference type="SUPFAM" id="SSF55961">
    <property type="entry name" value="Bet v1-like"/>
    <property type="match status" value="1"/>
</dbReference>
<comment type="caution">
    <text evidence="8">The sequence shown here is derived from an EMBL/GenBank/DDBJ whole genome shotgun (WGS) entry which is preliminary data.</text>
</comment>
<gene>
    <name evidence="8" type="ORF">EST54_19800</name>
</gene>
<dbReference type="Pfam" id="PF00355">
    <property type="entry name" value="Rieske"/>
    <property type="match status" value="1"/>
</dbReference>
<evidence type="ECO:0000256" key="1">
    <source>
        <dbReference type="ARBA" id="ARBA00001962"/>
    </source>
</evidence>
<keyword evidence="5" id="KW-0408">Iron</keyword>
<dbReference type="PROSITE" id="PS51296">
    <property type="entry name" value="RIESKE"/>
    <property type="match status" value="1"/>
</dbReference>
<dbReference type="CDD" id="cd03469">
    <property type="entry name" value="Rieske_RO_Alpha_N"/>
    <property type="match status" value="1"/>
</dbReference>
<dbReference type="PANTHER" id="PTHR43756">
    <property type="entry name" value="CHOLINE MONOOXYGENASE, CHLOROPLASTIC"/>
    <property type="match status" value="1"/>
</dbReference>
<feature type="domain" description="Rieske" evidence="7">
    <location>
        <begin position="38"/>
        <end position="146"/>
    </location>
</feature>
<dbReference type="Pfam" id="PF00848">
    <property type="entry name" value="Ring_hydroxyl_A"/>
    <property type="match status" value="1"/>
</dbReference>
<dbReference type="PRINTS" id="PR00090">
    <property type="entry name" value="RNGDIOXGNASE"/>
</dbReference>
<dbReference type="InterPro" id="IPR015879">
    <property type="entry name" value="Ring_hydroxy_dOase_asu_C_dom"/>
</dbReference>
<keyword evidence="6" id="KW-0411">Iron-sulfur</keyword>
<keyword evidence="4" id="KW-0560">Oxidoreductase</keyword>
<evidence type="ECO:0000313" key="9">
    <source>
        <dbReference type="Proteomes" id="UP000289482"/>
    </source>
</evidence>
<dbReference type="GO" id="GO:0005506">
    <property type="term" value="F:iron ion binding"/>
    <property type="evidence" value="ECO:0007669"/>
    <property type="project" value="InterPro"/>
</dbReference>
<dbReference type="Gene3D" id="2.102.10.10">
    <property type="entry name" value="Rieske [2Fe-2S] iron-sulphur domain"/>
    <property type="match status" value="1"/>
</dbReference>
<dbReference type="GeneID" id="95780168"/>
<dbReference type="GO" id="GO:0016705">
    <property type="term" value="F:oxidoreductase activity, acting on paired donors, with incorporation or reduction of molecular oxygen"/>
    <property type="evidence" value="ECO:0007669"/>
    <property type="project" value="UniProtKB-ARBA"/>
</dbReference>